<accession>A0A8K0QSP4</accession>
<evidence type="ECO:0000313" key="4">
    <source>
        <dbReference type="EMBL" id="KAH7070093.1"/>
    </source>
</evidence>
<dbReference type="SMART" id="SM00355">
    <property type="entry name" value="ZnF_C2H2"/>
    <property type="match status" value="2"/>
</dbReference>
<dbReference type="EMBL" id="JAGMVJ010000028">
    <property type="protein sequence ID" value="KAH7070093.1"/>
    <property type="molecule type" value="Genomic_DNA"/>
</dbReference>
<evidence type="ECO:0000256" key="2">
    <source>
        <dbReference type="SAM" id="MobiDB-lite"/>
    </source>
</evidence>
<evidence type="ECO:0000259" key="3">
    <source>
        <dbReference type="PROSITE" id="PS50157"/>
    </source>
</evidence>
<evidence type="ECO:0000313" key="5">
    <source>
        <dbReference type="Proteomes" id="UP000813461"/>
    </source>
</evidence>
<feature type="region of interest" description="Disordered" evidence="2">
    <location>
        <begin position="1"/>
        <end position="28"/>
    </location>
</feature>
<feature type="domain" description="C2H2-type" evidence="3">
    <location>
        <begin position="162"/>
        <end position="192"/>
    </location>
</feature>
<keyword evidence="1" id="KW-0862">Zinc</keyword>
<organism evidence="4 5">
    <name type="scientific">Paraphoma chrysanthemicola</name>
    <dbReference type="NCBI Taxonomy" id="798071"/>
    <lineage>
        <taxon>Eukaryota</taxon>
        <taxon>Fungi</taxon>
        <taxon>Dikarya</taxon>
        <taxon>Ascomycota</taxon>
        <taxon>Pezizomycotina</taxon>
        <taxon>Dothideomycetes</taxon>
        <taxon>Pleosporomycetidae</taxon>
        <taxon>Pleosporales</taxon>
        <taxon>Pleosporineae</taxon>
        <taxon>Phaeosphaeriaceae</taxon>
        <taxon>Paraphoma</taxon>
    </lineage>
</organism>
<gene>
    <name evidence="4" type="ORF">FB567DRAFT_220163</name>
</gene>
<proteinExistence type="predicted"/>
<comment type="caution">
    <text evidence="4">The sequence shown here is derived from an EMBL/GenBank/DDBJ whole genome shotgun (WGS) entry which is preliminary data.</text>
</comment>
<dbReference type="PROSITE" id="PS50157">
    <property type="entry name" value="ZINC_FINGER_C2H2_2"/>
    <property type="match status" value="1"/>
</dbReference>
<dbReference type="OrthoDB" id="2687452at2759"/>
<protein>
    <recommendedName>
        <fullName evidence="3">C2H2-type domain-containing protein</fullName>
    </recommendedName>
</protein>
<sequence>MKSQNGDVLLHSNPGPKNLPGPQDSTEPWYGHSIGFPATQSSEDQVQARNPSIHANFNAGVSPTPDLLRLNTWPHSDANLDLSVLHPGMTIGSAGNTMGASHMPDALSGFDSTPDNHQIAFPSSIYVLPDPFNLPPPPASLPIWFNDSTNTVPFRVKTKTFYICTEHNCNKKFSRLPDVHRHHRGTHQDLRPFRCRALGCERGERGFPRRDKRDMHERKMHINIGDGFLL</sequence>
<dbReference type="InterPro" id="IPR013087">
    <property type="entry name" value="Znf_C2H2_type"/>
</dbReference>
<dbReference type="InterPro" id="IPR036236">
    <property type="entry name" value="Znf_C2H2_sf"/>
</dbReference>
<dbReference type="AlphaFoldDB" id="A0A8K0QSP4"/>
<dbReference type="GO" id="GO:0008270">
    <property type="term" value="F:zinc ion binding"/>
    <property type="evidence" value="ECO:0007669"/>
    <property type="project" value="UniProtKB-KW"/>
</dbReference>
<name>A0A8K0QSP4_9PLEO</name>
<keyword evidence="1" id="KW-0479">Metal-binding</keyword>
<dbReference type="SUPFAM" id="SSF57667">
    <property type="entry name" value="beta-beta-alpha zinc fingers"/>
    <property type="match status" value="1"/>
</dbReference>
<dbReference type="Gene3D" id="3.30.160.60">
    <property type="entry name" value="Classic Zinc Finger"/>
    <property type="match status" value="1"/>
</dbReference>
<keyword evidence="5" id="KW-1185">Reference proteome</keyword>
<dbReference type="Proteomes" id="UP000813461">
    <property type="component" value="Unassembled WGS sequence"/>
</dbReference>
<keyword evidence="1" id="KW-0863">Zinc-finger</keyword>
<reference evidence="4" key="1">
    <citation type="journal article" date="2021" name="Nat. Commun.">
        <title>Genetic determinants of endophytism in the Arabidopsis root mycobiome.</title>
        <authorList>
            <person name="Mesny F."/>
            <person name="Miyauchi S."/>
            <person name="Thiergart T."/>
            <person name="Pickel B."/>
            <person name="Atanasova L."/>
            <person name="Karlsson M."/>
            <person name="Huettel B."/>
            <person name="Barry K.W."/>
            <person name="Haridas S."/>
            <person name="Chen C."/>
            <person name="Bauer D."/>
            <person name="Andreopoulos W."/>
            <person name="Pangilinan J."/>
            <person name="LaButti K."/>
            <person name="Riley R."/>
            <person name="Lipzen A."/>
            <person name="Clum A."/>
            <person name="Drula E."/>
            <person name="Henrissat B."/>
            <person name="Kohler A."/>
            <person name="Grigoriev I.V."/>
            <person name="Martin F.M."/>
            <person name="Hacquard S."/>
        </authorList>
    </citation>
    <scope>NUCLEOTIDE SEQUENCE</scope>
    <source>
        <strain evidence="4">MPI-SDFR-AT-0120</strain>
    </source>
</reference>
<evidence type="ECO:0000256" key="1">
    <source>
        <dbReference type="PROSITE-ProRule" id="PRU00042"/>
    </source>
</evidence>
<dbReference type="PROSITE" id="PS00028">
    <property type="entry name" value="ZINC_FINGER_C2H2_1"/>
    <property type="match status" value="1"/>
</dbReference>